<feature type="region of interest" description="Disordered" evidence="2">
    <location>
        <begin position="325"/>
        <end position="352"/>
    </location>
</feature>
<keyword evidence="1" id="KW-0904">Protein phosphatase</keyword>
<sequence length="422" mass="46262">MYRLGLDLDDAYRFVKERRPSISPNFNFLGQLQYFQGALAQQNTGTKTNAPYIHIPAAGPCSMNKGICYTPAFPSPSNQDAHMQDVLKDSFVTKDCTEEIKQCTHCGNSNHISFNHNCLQGAEISITHTVTKNPNQEKPSATELTLSLSDRLRGLTLSLNHTEMQSPSYVLGQNQASLKSIQSKPFQKPTALKMASGSTSSADRRKALTLSLIPMRADPNMCQKVGLENNHIKGNQGLDHTNRDCSSSTDGRRTEAVSTNTKRLDKMSLPNVLSVCSGSSQRETTTCGEKKQENGKSMSSCKSKTQNKGEGESCYCHISQHSRERDHFNSSHEQGRESWSPSTSAKIQPKKGCNSIDDHQEAPDGYCASAVEAVEGVNLEQTSLSPINLSVHKLLNWGEKLLLGALLGPRIKVGQAAVPYRC</sequence>
<organism evidence="3 4">
    <name type="scientific">Megalops atlanticus</name>
    <name type="common">Tarpon</name>
    <name type="synonym">Clupea gigantea</name>
    <dbReference type="NCBI Taxonomy" id="7932"/>
    <lineage>
        <taxon>Eukaryota</taxon>
        <taxon>Metazoa</taxon>
        <taxon>Chordata</taxon>
        <taxon>Craniata</taxon>
        <taxon>Vertebrata</taxon>
        <taxon>Euteleostomi</taxon>
        <taxon>Actinopterygii</taxon>
        <taxon>Neopterygii</taxon>
        <taxon>Teleostei</taxon>
        <taxon>Elopiformes</taxon>
        <taxon>Megalopidae</taxon>
        <taxon>Megalops</taxon>
    </lineage>
</organism>
<evidence type="ECO:0000256" key="2">
    <source>
        <dbReference type="SAM" id="MobiDB-lite"/>
    </source>
</evidence>
<evidence type="ECO:0000256" key="1">
    <source>
        <dbReference type="ARBA" id="ARBA00022912"/>
    </source>
</evidence>
<feature type="region of interest" description="Disordered" evidence="2">
    <location>
        <begin position="232"/>
        <end position="311"/>
    </location>
</feature>
<evidence type="ECO:0000313" key="4">
    <source>
        <dbReference type="Proteomes" id="UP001046870"/>
    </source>
</evidence>
<dbReference type="SUPFAM" id="SSF52799">
    <property type="entry name" value="(Phosphotyrosine protein) phosphatases II"/>
    <property type="match status" value="1"/>
</dbReference>
<feature type="compositionally biased region" description="Polar residues" evidence="2">
    <location>
        <begin position="337"/>
        <end position="346"/>
    </location>
</feature>
<dbReference type="Gene3D" id="3.90.190.10">
    <property type="entry name" value="Protein tyrosine phosphatase superfamily"/>
    <property type="match status" value="1"/>
</dbReference>
<feature type="compositionally biased region" description="Polar residues" evidence="2">
    <location>
        <begin position="295"/>
        <end position="308"/>
    </location>
</feature>
<evidence type="ECO:0000313" key="3">
    <source>
        <dbReference type="EMBL" id="KAG7492127.1"/>
    </source>
</evidence>
<dbReference type="GO" id="GO:0043409">
    <property type="term" value="P:negative regulation of MAPK cascade"/>
    <property type="evidence" value="ECO:0007669"/>
    <property type="project" value="TreeGrafter"/>
</dbReference>
<feature type="compositionally biased region" description="Basic and acidic residues" evidence="2">
    <location>
        <begin position="325"/>
        <end position="336"/>
    </location>
</feature>
<dbReference type="OrthoDB" id="165342at2759"/>
<dbReference type="GO" id="GO:0005737">
    <property type="term" value="C:cytoplasm"/>
    <property type="evidence" value="ECO:0007669"/>
    <property type="project" value="TreeGrafter"/>
</dbReference>
<dbReference type="Proteomes" id="UP001046870">
    <property type="component" value="Chromosome 1"/>
</dbReference>
<reference evidence="3" key="1">
    <citation type="submission" date="2021-01" db="EMBL/GenBank/DDBJ databases">
        <authorList>
            <person name="Zahm M."/>
            <person name="Roques C."/>
            <person name="Cabau C."/>
            <person name="Klopp C."/>
            <person name="Donnadieu C."/>
            <person name="Jouanno E."/>
            <person name="Lampietro C."/>
            <person name="Louis A."/>
            <person name="Herpin A."/>
            <person name="Echchiki A."/>
            <person name="Berthelot C."/>
            <person name="Parey E."/>
            <person name="Roest-Crollius H."/>
            <person name="Braasch I."/>
            <person name="Postlethwait J."/>
            <person name="Bobe J."/>
            <person name="Montfort J."/>
            <person name="Bouchez O."/>
            <person name="Begum T."/>
            <person name="Mejri S."/>
            <person name="Adams A."/>
            <person name="Chen W.-J."/>
            <person name="Guiguen Y."/>
        </authorList>
    </citation>
    <scope>NUCLEOTIDE SEQUENCE</scope>
    <source>
        <strain evidence="3">YG-15Mar2019-1</strain>
        <tissue evidence="3">Brain</tissue>
    </source>
</reference>
<dbReference type="EMBL" id="JAFDVH010000001">
    <property type="protein sequence ID" value="KAG7492127.1"/>
    <property type="molecule type" value="Genomic_DNA"/>
</dbReference>
<dbReference type="GO" id="GO:0008330">
    <property type="term" value="F:protein tyrosine/threonine phosphatase activity"/>
    <property type="evidence" value="ECO:0007669"/>
    <property type="project" value="TreeGrafter"/>
</dbReference>
<keyword evidence="1" id="KW-0378">Hydrolase</keyword>
<dbReference type="AlphaFoldDB" id="A0A9D3QLA4"/>
<name>A0A9D3QLA4_MEGAT</name>
<proteinExistence type="predicted"/>
<gene>
    <name evidence="3" type="ORF">MATL_G00011200</name>
</gene>
<keyword evidence="4" id="KW-1185">Reference proteome</keyword>
<dbReference type="GO" id="GO:0033550">
    <property type="term" value="F:MAP kinase tyrosine phosphatase activity"/>
    <property type="evidence" value="ECO:0007669"/>
    <property type="project" value="TreeGrafter"/>
</dbReference>
<feature type="compositionally biased region" description="Polar residues" evidence="2">
    <location>
        <begin position="274"/>
        <end position="287"/>
    </location>
</feature>
<dbReference type="GO" id="GO:0017017">
    <property type="term" value="F:MAP kinase tyrosine/serine/threonine phosphatase activity"/>
    <property type="evidence" value="ECO:0007669"/>
    <property type="project" value="TreeGrafter"/>
</dbReference>
<dbReference type="PANTHER" id="PTHR10159">
    <property type="entry name" value="DUAL SPECIFICITY PROTEIN PHOSPHATASE"/>
    <property type="match status" value="1"/>
</dbReference>
<comment type="caution">
    <text evidence="3">The sequence shown here is derived from an EMBL/GenBank/DDBJ whole genome shotgun (WGS) entry which is preliminary data.</text>
</comment>
<dbReference type="InterPro" id="IPR029021">
    <property type="entry name" value="Prot-tyrosine_phosphatase-like"/>
</dbReference>
<dbReference type="PANTHER" id="PTHR10159:SF516">
    <property type="entry name" value="DUAL SPECIFICITY PROTEIN PHOSPHATASE 16-LIKE"/>
    <property type="match status" value="1"/>
</dbReference>
<protein>
    <submittedName>
        <fullName evidence="3">Uncharacterized protein</fullName>
    </submittedName>
</protein>
<accession>A0A9D3QLA4</accession>